<protein>
    <recommendedName>
        <fullName evidence="1">Uracil-DNA glycosylase-like domain-containing protein</fullName>
    </recommendedName>
</protein>
<dbReference type="Gene3D" id="3.40.470.10">
    <property type="entry name" value="Uracil-DNA glycosylase-like domain"/>
    <property type="match status" value="1"/>
</dbReference>
<feature type="domain" description="Uracil-DNA glycosylase-like" evidence="1">
    <location>
        <begin position="74"/>
        <end position="220"/>
    </location>
</feature>
<accession>A0A2M8EIL6</accession>
<evidence type="ECO:0000313" key="2">
    <source>
        <dbReference type="EMBL" id="PJC22551.1"/>
    </source>
</evidence>
<dbReference type="InterPro" id="IPR036895">
    <property type="entry name" value="Uracil-DNA_glycosylase-like_sf"/>
</dbReference>
<organism evidence="2 3">
    <name type="scientific">candidate division WWE3 bacterium CG_4_9_14_0_2_um_filter_48_10</name>
    <dbReference type="NCBI Taxonomy" id="1975078"/>
    <lineage>
        <taxon>Bacteria</taxon>
        <taxon>Katanobacteria</taxon>
    </lineage>
</organism>
<name>A0A2M8EIL6_UNCKA</name>
<evidence type="ECO:0000313" key="3">
    <source>
        <dbReference type="Proteomes" id="UP000228781"/>
    </source>
</evidence>
<reference evidence="3" key="1">
    <citation type="submission" date="2017-09" db="EMBL/GenBank/DDBJ databases">
        <title>Depth-based differentiation of microbial function through sediment-hosted aquifers and enrichment of novel symbionts in the deep terrestrial subsurface.</title>
        <authorList>
            <person name="Probst A.J."/>
            <person name="Ladd B."/>
            <person name="Jarett J.K."/>
            <person name="Geller-Mcgrath D.E."/>
            <person name="Sieber C.M.K."/>
            <person name="Emerson J.B."/>
            <person name="Anantharaman K."/>
            <person name="Thomas B.C."/>
            <person name="Malmstrom R."/>
            <person name="Stieglmeier M."/>
            <person name="Klingl A."/>
            <person name="Woyke T."/>
            <person name="Ryan C.M."/>
            <person name="Banfield J.F."/>
        </authorList>
    </citation>
    <scope>NUCLEOTIDE SEQUENCE [LARGE SCALE GENOMIC DNA]</scope>
</reference>
<gene>
    <name evidence="2" type="ORF">CO059_02260</name>
</gene>
<proteinExistence type="predicted"/>
<dbReference type="AlphaFoldDB" id="A0A2M8EIL6"/>
<dbReference type="Pfam" id="PF03167">
    <property type="entry name" value="UDG"/>
    <property type="match status" value="1"/>
</dbReference>
<dbReference type="InterPro" id="IPR005122">
    <property type="entry name" value="Uracil-DNA_glycosylase-like"/>
</dbReference>
<comment type="caution">
    <text evidence="2">The sequence shown here is derived from an EMBL/GenBank/DDBJ whole genome shotgun (WGS) entry which is preliminary data.</text>
</comment>
<sequence length="238" mass="26877">MSTLVSINTKHPKERVWFLRDLNRKIDNCPFCKAKGNKLQHILGGGAIDNPDYFFVLINPTYRNITSDPNHRGLRIPFMGVSNFWRVLVESGFLPKKIYSTTEKGIWDQNDILTVANALKEAGLYLTNLVKCCSKDAAPPSVAAIKSHTQILKEEIWITDPKLIITFGLLPFQALVGRSIKLSAHLKSARVGNINVFKTIPIGRVTYKVFPTFFPVGRGRPKESIELLKYLRQNPIKS</sequence>
<dbReference type="SUPFAM" id="SSF52141">
    <property type="entry name" value="Uracil-DNA glycosylase-like"/>
    <property type="match status" value="1"/>
</dbReference>
<dbReference type="Proteomes" id="UP000228781">
    <property type="component" value="Unassembled WGS sequence"/>
</dbReference>
<evidence type="ECO:0000259" key="1">
    <source>
        <dbReference type="Pfam" id="PF03167"/>
    </source>
</evidence>
<dbReference type="EMBL" id="PFSK01000032">
    <property type="protein sequence ID" value="PJC22551.1"/>
    <property type="molecule type" value="Genomic_DNA"/>
</dbReference>